<dbReference type="Proteomes" id="UP000831787">
    <property type="component" value="Chromosome"/>
</dbReference>
<name>A0ABY4EJT4_9BACI</name>
<dbReference type="InterPro" id="IPR057736">
    <property type="entry name" value="SAF_PseI/NeuA/NeuB"/>
</dbReference>
<dbReference type="InterPro" id="IPR003329">
    <property type="entry name" value="Cytidylyl_trans"/>
</dbReference>
<dbReference type="InterPro" id="IPR006190">
    <property type="entry name" value="SAF_AFP_Neu5Ac"/>
</dbReference>
<dbReference type="RefSeq" id="WP_244709819.1">
    <property type="nucleotide sequence ID" value="NZ_CP095073.1"/>
</dbReference>
<dbReference type="PANTHER" id="PTHR42966">
    <property type="entry name" value="N-ACETYLNEURAMINATE SYNTHASE"/>
    <property type="match status" value="1"/>
</dbReference>
<dbReference type="InterPro" id="IPR051690">
    <property type="entry name" value="PseI-like"/>
</dbReference>
<dbReference type="InterPro" id="IPR029044">
    <property type="entry name" value="Nucleotide-diphossugar_trans"/>
</dbReference>
<evidence type="ECO:0000313" key="3">
    <source>
        <dbReference type="Proteomes" id="UP000831787"/>
    </source>
</evidence>
<dbReference type="Gene3D" id="3.20.20.70">
    <property type="entry name" value="Aldolase class I"/>
    <property type="match status" value="1"/>
</dbReference>
<dbReference type="PANTHER" id="PTHR42966:SF1">
    <property type="entry name" value="SIALIC ACID SYNTHASE"/>
    <property type="match status" value="1"/>
</dbReference>
<feature type="domain" description="AFP-like" evidence="1">
    <location>
        <begin position="270"/>
        <end position="330"/>
    </location>
</feature>
<evidence type="ECO:0000313" key="2">
    <source>
        <dbReference type="EMBL" id="UOQ44118.1"/>
    </source>
</evidence>
<reference evidence="2 3" key="1">
    <citation type="submission" date="2022-04" db="EMBL/GenBank/DDBJ databases">
        <title>Halobacillus sp. isolated from saltern.</title>
        <authorList>
            <person name="Won M."/>
            <person name="Lee C.-M."/>
            <person name="Woen H.-Y."/>
            <person name="Kwon S.-W."/>
        </authorList>
    </citation>
    <scope>NUCLEOTIDE SEQUENCE [LARGE SCALE GENOMIC DNA]</scope>
    <source>
        <strain evidence="2 3">SSBR10-3</strain>
    </source>
</reference>
<dbReference type="SUPFAM" id="SSF51569">
    <property type="entry name" value="Aldolase"/>
    <property type="match status" value="1"/>
</dbReference>
<dbReference type="EMBL" id="CP095073">
    <property type="protein sequence ID" value="UOQ44118.1"/>
    <property type="molecule type" value="Genomic_DNA"/>
</dbReference>
<gene>
    <name evidence="2" type="ORF">MUN89_20025</name>
</gene>
<dbReference type="InterPro" id="IPR013785">
    <property type="entry name" value="Aldolase_TIM"/>
</dbReference>
<dbReference type="Pfam" id="PF02348">
    <property type="entry name" value="CTP_transf_3"/>
    <property type="match status" value="1"/>
</dbReference>
<dbReference type="Gene3D" id="3.90.1210.10">
    <property type="entry name" value="Antifreeze-like/N-acetylneuraminic acid synthase C-terminal domain"/>
    <property type="match status" value="1"/>
</dbReference>
<evidence type="ECO:0000259" key="1">
    <source>
        <dbReference type="PROSITE" id="PS50844"/>
    </source>
</evidence>
<sequence>MGNVKIIAEIANAHQGSLKLLKRLVREASKTGADGVKFQWFKYDYLATPDYRHYLDYKQLFIDQFGWSEVIELAKTLGLEVWVDIVDEWGFQLVHQLKNRIDGIKVPSTVIKADILIKAAQLNLPLIIGVGGWYLEEIKELMDQMTPELEGNEVILMDGFQGYPAQKEDTNLKRLEKLKKRFQYKVGFADHIDGTDSLAQELPVYAVFAGAEIIEKHITIDRSRKGIDYFSALETHEFKTMTAKIREAEVLLGNGRITSPQRAYLKDAVRIVANQEILKGEILTLEKISFKRCPAENALMPQDAKRLLPSIAAVDITKNTPIISPNLKPLNIILVVICRLKSTRLKMKALLPINGIPSVTRCLLNCLEVPGIENIVLATSTVEQDDPLEQFTMDGRVKVFRGDPENLVDRIVQAADNYGANVVIRVTGDCPVVSPSLLNYLLNDHLQKGADYTCAKDPTVGTAGDIFTVQALKKLHHSPKPLSYTEYLPFYFMNNPEHFYVNKVGLPEEFVIPDARLTLDEKQDLDMFEALYKGLNVGKRPLLLPEIKDFLTAHPEVVKINSSIALKFRDDQDLVQEINDHTKLDL</sequence>
<keyword evidence="3" id="KW-1185">Reference proteome</keyword>
<dbReference type="SUPFAM" id="SSF53448">
    <property type="entry name" value="Nucleotide-diphospho-sugar transferases"/>
    <property type="match status" value="1"/>
</dbReference>
<protein>
    <submittedName>
        <fullName evidence="2">N-acetylneuraminate synthase family protein</fullName>
    </submittedName>
</protein>
<dbReference type="Pfam" id="PF03102">
    <property type="entry name" value="NeuB"/>
    <property type="match status" value="1"/>
</dbReference>
<organism evidence="2 3">
    <name type="scientific">Halobacillus salinarum</name>
    <dbReference type="NCBI Taxonomy" id="2932257"/>
    <lineage>
        <taxon>Bacteria</taxon>
        <taxon>Bacillati</taxon>
        <taxon>Bacillota</taxon>
        <taxon>Bacilli</taxon>
        <taxon>Bacillales</taxon>
        <taxon>Bacillaceae</taxon>
        <taxon>Halobacillus</taxon>
    </lineage>
</organism>
<dbReference type="CDD" id="cd11615">
    <property type="entry name" value="SAF_NeuB_like"/>
    <property type="match status" value="1"/>
</dbReference>
<accession>A0ABY4EJT4</accession>
<dbReference type="InterPro" id="IPR013132">
    <property type="entry name" value="PseI/NeuA/B-like_N"/>
</dbReference>
<proteinExistence type="predicted"/>
<dbReference type="PROSITE" id="PS50844">
    <property type="entry name" value="AFP_LIKE"/>
    <property type="match status" value="1"/>
</dbReference>
<dbReference type="Gene3D" id="3.90.550.10">
    <property type="entry name" value="Spore Coat Polysaccharide Biosynthesis Protein SpsA, Chain A"/>
    <property type="match status" value="1"/>
</dbReference>